<dbReference type="CDD" id="cd03116">
    <property type="entry name" value="MobB"/>
    <property type="match status" value="1"/>
</dbReference>
<dbReference type="SUPFAM" id="SSF52540">
    <property type="entry name" value="P-loop containing nucleoside triphosphate hydrolases"/>
    <property type="match status" value="1"/>
</dbReference>
<dbReference type="InterPro" id="IPR052539">
    <property type="entry name" value="MGD_biosynthesis_adapter"/>
</dbReference>
<dbReference type="InterPro" id="IPR027417">
    <property type="entry name" value="P-loop_NTPase"/>
</dbReference>
<gene>
    <name evidence="2" type="ORF">FOKN1_2449</name>
</gene>
<organism evidence="2 3">
    <name type="scientific">Thiohalobacter thiocyanaticus</name>
    <dbReference type="NCBI Taxonomy" id="585455"/>
    <lineage>
        <taxon>Bacteria</taxon>
        <taxon>Pseudomonadati</taxon>
        <taxon>Pseudomonadota</taxon>
        <taxon>Gammaproteobacteria</taxon>
        <taxon>Thiohalobacterales</taxon>
        <taxon>Thiohalobacteraceae</taxon>
        <taxon>Thiohalobacter</taxon>
    </lineage>
</organism>
<dbReference type="PANTHER" id="PTHR40072">
    <property type="entry name" value="MOLYBDOPTERIN-GUANINE DINUCLEOTIDE BIOSYNTHESIS ADAPTER PROTEIN-RELATED"/>
    <property type="match status" value="1"/>
</dbReference>
<dbReference type="FunFam" id="3.40.50.300:FF:000920">
    <property type="entry name" value="Molybdopterin-guanine dinucleotide biosynthesis protein B"/>
    <property type="match status" value="1"/>
</dbReference>
<dbReference type="EMBL" id="AP018052">
    <property type="protein sequence ID" value="BAZ94821.1"/>
    <property type="molecule type" value="Genomic_DNA"/>
</dbReference>
<evidence type="ECO:0000259" key="1">
    <source>
        <dbReference type="Pfam" id="PF03205"/>
    </source>
</evidence>
<keyword evidence="3" id="KW-1185">Reference proteome</keyword>
<dbReference type="GO" id="GO:0005525">
    <property type="term" value="F:GTP binding"/>
    <property type="evidence" value="ECO:0007669"/>
    <property type="project" value="InterPro"/>
</dbReference>
<dbReference type="KEGG" id="ttc:FOKN1_2449"/>
<dbReference type="RefSeq" id="WP_096366874.1">
    <property type="nucleotide sequence ID" value="NZ_AP018052.1"/>
</dbReference>
<dbReference type="Pfam" id="PF03205">
    <property type="entry name" value="MobB"/>
    <property type="match status" value="1"/>
</dbReference>
<accession>A0A1Z4VT63</accession>
<feature type="domain" description="Molybdopterin-guanine dinucleotide biosynthesis protein B (MobB)" evidence="1">
    <location>
        <begin position="10"/>
        <end position="144"/>
    </location>
</feature>
<sequence length="173" mass="19417">MQELFNRPPVLGFAAWSGTGKTTLLEQLLPRLRAQGLRIGLIKHAHHDFDIDHPGKDSHRLRQAGAGQLLIASRRRWALMTETPEQDEADLTQLIGQLDRDALDLILVEGFRHERFPKLELHRAATGKPLLYPDDDSIMAVLSDAVVDTTLPQLDINDIPAITAFILDYVRST</sequence>
<dbReference type="InterPro" id="IPR004435">
    <property type="entry name" value="MobB_dom"/>
</dbReference>
<reference evidence="2 3" key="1">
    <citation type="submission" date="2017-05" db="EMBL/GenBank/DDBJ databases">
        <title>Thiocyanate degradation by Thiohalobacter thiocyanaticus FOKN1.</title>
        <authorList>
            <person name="Oshiki M."/>
            <person name="Fukushima T."/>
            <person name="Kawano S."/>
            <person name="Nakagawa J."/>
        </authorList>
    </citation>
    <scope>NUCLEOTIDE SEQUENCE [LARGE SCALE GENOMIC DNA]</scope>
    <source>
        <strain evidence="2 3">FOKN1</strain>
    </source>
</reference>
<dbReference type="Gene3D" id="3.40.50.300">
    <property type="entry name" value="P-loop containing nucleotide triphosphate hydrolases"/>
    <property type="match status" value="1"/>
</dbReference>
<proteinExistence type="predicted"/>
<evidence type="ECO:0000313" key="2">
    <source>
        <dbReference type="EMBL" id="BAZ94821.1"/>
    </source>
</evidence>
<protein>
    <submittedName>
        <fullName evidence="2">Molybdopterin-guanine dinucleotide biosynthesis protein</fullName>
    </submittedName>
</protein>
<dbReference type="GO" id="GO:0006777">
    <property type="term" value="P:Mo-molybdopterin cofactor biosynthetic process"/>
    <property type="evidence" value="ECO:0007669"/>
    <property type="project" value="InterPro"/>
</dbReference>
<evidence type="ECO:0000313" key="3">
    <source>
        <dbReference type="Proteomes" id="UP000218765"/>
    </source>
</evidence>
<dbReference type="NCBIfam" id="NF008021">
    <property type="entry name" value="PRK10751.1"/>
    <property type="match status" value="1"/>
</dbReference>
<dbReference type="AlphaFoldDB" id="A0A1Z4VT63"/>
<dbReference type="OrthoDB" id="9788394at2"/>
<dbReference type="NCBIfam" id="TIGR00176">
    <property type="entry name" value="mobB"/>
    <property type="match status" value="1"/>
</dbReference>
<name>A0A1Z4VT63_9GAMM</name>
<dbReference type="PANTHER" id="PTHR40072:SF1">
    <property type="entry name" value="MOLYBDOPTERIN-GUANINE DINUCLEOTIDE BIOSYNTHESIS ADAPTER PROTEIN"/>
    <property type="match status" value="1"/>
</dbReference>
<dbReference type="Proteomes" id="UP000218765">
    <property type="component" value="Chromosome"/>
</dbReference>